<evidence type="ECO:0000313" key="9">
    <source>
        <dbReference type="Proteomes" id="UP001595846"/>
    </source>
</evidence>
<evidence type="ECO:0000256" key="3">
    <source>
        <dbReference type="ARBA" id="ARBA00023015"/>
    </source>
</evidence>
<keyword evidence="9" id="KW-1185">Reference proteome</keyword>
<dbReference type="GO" id="GO:0000160">
    <property type="term" value="P:phosphorelay signal transduction system"/>
    <property type="evidence" value="ECO:0007669"/>
    <property type="project" value="UniProtKB-KW"/>
</dbReference>
<keyword evidence="5" id="KW-0804">Transcription</keyword>
<dbReference type="Gene3D" id="3.40.50.2300">
    <property type="match status" value="1"/>
</dbReference>
<evidence type="ECO:0000256" key="5">
    <source>
        <dbReference type="ARBA" id="ARBA00023163"/>
    </source>
</evidence>
<comment type="caution">
    <text evidence="8">The sequence shown here is derived from an EMBL/GenBank/DDBJ whole genome shotgun (WGS) entry which is preliminary data.</text>
</comment>
<dbReference type="GO" id="GO:0003677">
    <property type="term" value="F:DNA binding"/>
    <property type="evidence" value="ECO:0007669"/>
    <property type="project" value="UniProtKB-KW"/>
</dbReference>
<protein>
    <submittedName>
        <fullName evidence="8">Response regulator transcription factor</fullName>
    </submittedName>
</protein>
<dbReference type="AlphaFoldDB" id="A0ABD5NK44"/>
<dbReference type="InterPro" id="IPR013971">
    <property type="entry name" value="HalX_domain"/>
</dbReference>
<dbReference type="CDD" id="cd17574">
    <property type="entry name" value="REC_OmpR"/>
    <property type="match status" value="1"/>
</dbReference>
<dbReference type="SMART" id="SM00448">
    <property type="entry name" value="REC"/>
    <property type="match status" value="1"/>
</dbReference>
<dbReference type="PROSITE" id="PS50110">
    <property type="entry name" value="RESPONSE_REGULATORY"/>
    <property type="match status" value="1"/>
</dbReference>
<keyword evidence="4" id="KW-0238">DNA-binding</keyword>
<dbReference type="InterPro" id="IPR039420">
    <property type="entry name" value="WalR-like"/>
</dbReference>
<keyword evidence="2" id="KW-0902">Two-component regulatory system</keyword>
<gene>
    <name evidence="8" type="ORF">ACFOUR_02540</name>
</gene>
<evidence type="ECO:0000256" key="1">
    <source>
        <dbReference type="ARBA" id="ARBA00022553"/>
    </source>
</evidence>
<dbReference type="PANTHER" id="PTHR48111">
    <property type="entry name" value="REGULATOR OF RPOS"/>
    <property type="match status" value="1"/>
</dbReference>
<dbReference type="RefSeq" id="WP_256531821.1">
    <property type="nucleotide sequence ID" value="NZ_CP101824.1"/>
</dbReference>
<evidence type="ECO:0000256" key="6">
    <source>
        <dbReference type="PROSITE-ProRule" id="PRU00169"/>
    </source>
</evidence>
<feature type="modified residue" description="4-aspartylphosphate" evidence="6">
    <location>
        <position position="53"/>
    </location>
</feature>
<dbReference type="Proteomes" id="UP001595846">
    <property type="component" value="Unassembled WGS sequence"/>
</dbReference>
<dbReference type="SUPFAM" id="SSF52172">
    <property type="entry name" value="CheY-like"/>
    <property type="match status" value="1"/>
</dbReference>
<accession>A0ABD5NK44</accession>
<sequence length="193" mass="21867">MSRNPHVLIVEDEPDLANLYAAWLTDGYAVETAYDGTTGLDAIDESVDVVLLDRRMPGLSGDTVLDTIREQHVDCRIAMVTAVEPDFDIVEMGFDDYLVKPVSKTDLTTVVDQLLLRSTYDEQLQEYFALAAKKALLDAQKTEAERSSSREYERLEDRLAVVRTKVDDTMEELFDQDVYHRLCQDISRNPSPS</sequence>
<reference evidence="8 9" key="1">
    <citation type="journal article" date="2019" name="Int. J. Syst. Evol. Microbiol.">
        <title>The Global Catalogue of Microorganisms (GCM) 10K type strain sequencing project: providing services to taxonomists for standard genome sequencing and annotation.</title>
        <authorList>
            <consortium name="The Broad Institute Genomics Platform"/>
            <consortium name="The Broad Institute Genome Sequencing Center for Infectious Disease"/>
            <person name="Wu L."/>
            <person name="Ma J."/>
        </authorList>
    </citation>
    <scope>NUCLEOTIDE SEQUENCE [LARGE SCALE GENOMIC DNA]</scope>
    <source>
        <strain evidence="8 9">IBRC-M 10256</strain>
    </source>
</reference>
<dbReference type="EMBL" id="JBHSAQ010000001">
    <property type="protein sequence ID" value="MFC3957252.1"/>
    <property type="molecule type" value="Genomic_DNA"/>
</dbReference>
<keyword evidence="3" id="KW-0805">Transcription regulation</keyword>
<evidence type="ECO:0000313" key="8">
    <source>
        <dbReference type="EMBL" id="MFC3957252.1"/>
    </source>
</evidence>
<name>A0ABD5NK44_9EURY</name>
<organism evidence="8 9">
    <name type="scientific">Halovivax cerinus</name>
    <dbReference type="NCBI Taxonomy" id="1487865"/>
    <lineage>
        <taxon>Archaea</taxon>
        <taxon>Methanobacteriati</taxon>
        <taxon>Methanobacteriota</taxon>
        <taxon>Stenosarchaea group</taxon>
        <taxon>Halobacteria</taxon>
        <taxon>Halobacteriales</taxon>
        <taxon>Natrialbaceae</taxon>
        <taxon>Halovivax</taxon>
    </lineage>
</organism>
<keyword evidence="1 6" id="KW-0597">Phosphoprotein</keyword>
<evidence type="ECO:0000256" key="2">
    <source>
        <dbReference type="ARBA" id="ARBA00023012"/>
    </source>
</evidence>
<dbReference type="InterPro" id="IPR011006">
    <property type="entry name" value="CheY-like_superfamily"/>
</dbReference>
<dbReference type="Pfam" id="PF00072">
    <property type="entry name" value="Response_reg"/>
    <property type="match status" value="1"/>
</dbReference>
<dbReference type="InterPro" id="IPR001789">
    <property type="entry name" value="Sig_transdc_resp-reg_receiver"/>
</dbReference>
<evidence type="ECO:0000256" key="4">
    <source>
        <dbReference type="ARBA" id="ARBA00023125"/>
    </source>
</evidence>
<proteinExistence type="predicted"/>
<dbReference type="PANTHER" id="PTHR48111:SF1">
    <property type="entry name" value="TWO-COMPONENT RESPONSE REGULATOR ORR33"/>
    <property type="match status" value="1"/>
</dbReference>
<feature type="domain" description="Response regulatory" evidence="7">
    <location>
        <begin position="6"/>
        <end position="115"/>
    </location>
</feature>
<dbReference type="Pfam" id="PF08663">
    <property type="entry name" value="HalX"/>
    <property type="match status" value="1"/>
</dbReference>
<evidence type="ECO:0000259" key="7">
    <source>
        <dbReference type="PROSITE" id="PS50110"/>
    </source>
</evidence>
<dbReference type="GeneID" id="73904581"/>